<dbReference type="RefSeq" id="WP_268215030.1">
    <property type="nucleotide sequence ID" value="NZ_CP107241.1"/>
</dbReference>
<keyword evidence="3" id="KW-0808">Transferase</keyword>
<dbReference type="Gene3D" id="3.40.640.10">
    <property type="entry name" value="Type I PLP-dependent aspartate aminotransferase-like (Major domain)"/>
    <property type="match status" value="1"/>
</dbReference>
<keyword evidence="4" id="KW-0663">Pyridoxal phosphate</keyword>
<reference evidence="6" key="1">
    <citation type="submission" date="2022-10" db="EMBL/GenBank/DDBJ databases">
        <title>Complete genome sequence resource for Xanthomonas hortorum isolated from Greek Oregano.</title>
        <authorList>
            <person name="Gonzalez-Tobon J."/>
            <person name="Helmann T.C."/>
            <person name="Daughtrey M."/>
            <person name="Stodghill P.V."/>
            <person name="Filiatrault M.J."/>
        </authorList>
    </citation>
    <scope>NUCLEOTIDE SEQUENCE</scope>
    <source>
        <strain evidence="6">Oregano 108</strain>
    </source>
</reference>
<dbReference type="PANTHER" id="PTHR42790">
    <property type="entry name" value="AMINOTRANSFERASE"/>
    <property type="match status" value="1"/>
</dbReference>
<evidence type="ECO:0000256" key="4">
    <source>
        <dbReference type="ARBA" id="ARBA00022898"/>
    </source>
</evidence>
<dbReference type="InterPro" id="IPR050859">
    <property type="entry name" value="Class-I_PLP-dep_aminotransf"/>
</dbReference>
<evidence type="ECO:0000259" key="5">
    <source>
        <dbReference type="Pfam" id="PF00155"/>
    </source>
</evidence>
<protein>
    <submittedName>
        <fullName evidence="6">PLP-dependent aminotransferase family protein</fullName>
    </submittedName>
</protein>
<keyword evidence="2 6" id="KW-0032">Aminotransferase</keyword>
<dbReference type="PANTHER" id="PTHR42790:SF19">
    <property type="entry name" value="KYNURENINE_ALPHA-AMINOADIPATE AMINOTRANSFERASE, MITOCHONDRIAL"/>
    <property type="match status" value="1"/>
</dbReference>
<evidence type="ECO:0000256" key="3">
    <source>
        <dbReference type="ARBA" id="ARBA00022679"/>
    </source>
</evidence>
<dbReference type="InterPro" id="IPR015422">
    <property type="entry name" value="PyrdxlP-dep_Trfase_small"/>
</dbReference>
<evidence type="ECO:0000313" key="7">
    <source>
        <dbReference type="Proteomes" id="UP001164737"/>
    </source>
</evidence>
<dbReference type="GO" id="GO:0030170">
    <property type="term" value="F:pyridoxal phosphate binding"/>
    <property type="evidence" value="ECO:0007669"/>
    <property type="project" value="InterPro"/>
</dbReference>
<comment type="cofactor">
    <cofactor evidence="1">
        <name>pyridoxal 5'-phosphate</name>
        <dbReference type="ChEBI" id="CHEBI:597326"/>
    </cofactor>
</comment>
<organism evidence="6 7">
    <name type="scientific">Xanthomonas hortorum</name>
    <dbReference type="NCBI Taxonomy" id="56454"/>
    <lineage>
        <taxon>Bacteria</taxon>
        <taxon>Pseudomonadati</taxon>
        <taxon>Pseudomonadota</taxon>
        <taxon>Gammaproteobacteria</taxon>
        <taxon>Lysobacterales</taxon>
        <taxon>Lysobacteraceae</taxon>
        <taxon>Xanthomonas</taxon>
    </lineage>
</organism>
<dbReference type="Gene3D" id="3.90.1150.10">
    <property type="entry name" value="Aspartate Aminotransferase, domain 1"/>
    <property type="match status" value="1"/>
</dbReference>
<dbReference type="SUPFAM" id="SSF53383">
    <property type="entry name" value="PLP-dependent transferases"/>
    <property type="match status" value="1"/>
</dbReference>
<dbReference type="GO" id="GO:1901605">
    <property type="term" value="P:alpha-amino acid metabolic process"/>
    <property type="evidence" value="ECO:0007669"/>
    <property type="project" value="TreeGrafter"/>
</dbReference>
<evidence type="ECO:0000256" key="2">
    <source>
        <dbReference type="ARBA" id="ARBA00022576"/>
    </source>
</evidence>
<dbReference type="CDD" id="cd00609">
    <property type="entry name" value="AAT_like"/>
    <property type="match status" value="1"/>
</dbReference>
<sequence length="450" mass="48373">MSAAPAMQLPPPPSTATAGDRLEVMNFLNEVSARYPQAISFASGRPSDSGFDLQAWLHTLPRFASYFAQRHGLAPQRALELIAQYGRTQGILDELIAAQLRHDEQVPATPERIIVTAGCQEALLLCVTELCQTNGDVILARNPSYIGITGVADTHGIEIVAFNQHACSDAHTDASALQHTLQQLQAAGKRARVLYLVPDFDNPTGTLLSREAREAILEVCAEHGIVILEDNPYGMFGFEAERVAPMAALDRHGCVIYLGTCSKTLCPALRVGFAVLPAQLFGDADAATALKEQLLRRKSFCSLNTSQIGQAIVGGVLLEHGGSLQSLIAAPRALYRHNRDRMLDCLQHELGQCAAQVRWNTPAGGFFLVVTLPFAFTAEDAEICARQYGVLVMPLSFFAIDGGCSMQVRLAYSNVASQDIAHGIAQFAAFVRTRLDAGAVTTAAIGARCA</sequence>
<evidence type="ECO:0000256" key="1">
    <source>
        <dbReference type="ARBA" id="ARBA00001933"/>
    </source>
</evidence>
<dbReference type="Proteomes" id="UP001164737">
    <property type="component" value="Chromosome"/>
</dbReference>
<dbReference type="EMBL" id="CP107241">
    <property type="protein sequence ID" value="WAH66498.1"/>
    <property type="molecule type" value="Genomic_DNA"/>
</dbReference>
<dbReference type="InterPro" id="IPR004839">
    <property type="entry name" value="Aminotransferase_I/II_large"/>
</dbReference>
<feature type="domain" description="Aminotransferase class I/classII large" evidence="5">
    <location>
        <begin position="39"/>
        <end position="424"/>
    </location>
</feature>
<proteinExistence type="predicted"/>
<accession>A0AA47IEN0</accession>
<dbReference type="InterPro" id="IPR015421">
    <property type="entry name" value="PyrdxlP-dep_Trfase_major"/>
</dbReference>
<dbReference type="GO" id="GO:0008483">
    <property type="term" value="F:transaminase activity"/>
    <property type="evidence" value="ECO:0007669"/>
    <property type="project" value="UniProtKB-KW"/>
</dbReference>
<dbReference type="Pfam" id="PF00155">
    <property type="entry name" value="Aminotran_1_2"/>
    <property type="match status" value="1"/>
</dbReference>
<name>A0AA47IEN0_9XANT</name>
<dbReference type="InterPro" id="IPR015424">
    <property type="entry name" value="PyrdxlP-dep_Trfase"/>
</dbReference>
<dbReference type="AlphaFoldDB" id="A0AA47IEN0"/>
<evidence type="ECO:0000313" key="6">
    <source>
        <dbReference type="EMBL" id="WAH66498.1"/>
    </source>
</evidence>
<gene>
    <name evidence="6" type="ORF">OEG85_11560</name>
</gene>